<reference evidence="2" key="1">
    <citation type="submission" date="2021-05" db="EMBL/GenBank/DDBJ databases">
        <title>The genome of the haptophyte Pavlova lutheri (Diacronema luteri, Pavlovales) - a model for lipid biosynthesis in eukaryotic algae.</title>
        <authorList>
            <person name="Hulatt C.J."/>
            <person name="Posewitz M.C."/>
        </authorList>
    </citation>
    <scope>NUCLEOTIDE SEQUENCE</scope>
    <source>
        <strain evidence="2">NIVA-4/92</strain>
    </source>
</reference>
<sequence length="389" mass="40072">MDAVVGLVDASLAALGSYVSVDVVNRPQRVDASERAPVLAIAHDGAGMSAADVGAPGESVQPLCNLIRGLCAELEVDACLLSCNGRGGDASRVAAFYGKVALAVHAWDASGERTTPRQQSGAEAPTAFEPFEDEAQVKAALAHIGEHGTLILISDRAGAGARRAVRALDLATDWADIRISLPSVGTRVDLCRAPWRTSLRERLCIAYGVALPVAISLRGSRVALRQKVDIGMAGAAAVSAQIKDLRTLHGVSPPVAAVRDTLGDEDDPLAADDEDDDDDEEEEDDDDGGGDVDGDDGDDEGDDHADCGESSVLPTARGAVLDSDDESAERVPAVAATFAPTAQHPQRAGVAPAPSGGEPPAVGRAVWLPPHAAQRLLGTGDCPAHHPTA</sequence>
<dbReference type="OrthoDB" id="10602847at2759"/>
<feature type="compositionally biased region" description="Low complexity" evidence="1">
    <location>
        <begin position="331"/>
        <end position="342"/>
    </location>
</feature>
<feature type="compositionally biased region" description="Acidic residues" evidence="1">
    <location>
        <begin position="263"/>
        <end position="303"/>
    </location>
</feature>
<comment type="caution">
    <text evidence="2">The sequence shown here is derived from an EMBL/GenBank/DDBJ whole genome shotgun (WGS) entry which is preliminary data.</text>
</comment>
<gene>
    <name evidence="2" type="ORF">KFE25_001196</name>
</gene>
<dbReference type="EMBL" id="JAGTXO010000025">
    <property type="protein sequence ID" value="KAG8461592.1"/>
    <property type="molecule type" value="Genomic_DNA"/>
</dbReference>
<evidence type="ECO:0000313" key="2">
    <source>
        <dbReference type="EMBL" id="KAG8461592.1"/>
    </source>
</evidence>
<accession>A0A8J5XDB4</accession>
<evidence type="ECO:0000256" key="1">
    <source>
        <dbReference type="SAM" id="MobiDB-lite"/>
    </source>
</evidence>
<protein>
    <submittedName>
        <fullName evidence="2">Uncharacterized protein</fullName>
    </submittedName>
</protein>
<proteinExistence type="predicted"/>
<keyword evidence="3" id="KW-1185">Reference proteome</keyword>
<feature type="region of interest" description="Disordered" evidence="1">
    <location>
        <begin position="258"/>
        <end position="365"/>
    </location>
</feature>
<evidence type="ECO:0000313" key="3">
    <source>
        <dbReference type="Proteomes" id="UP000751190"/>
    </source>
</evidence>
<dbReference type="Proteomes" id="UP000751190">
    <property type="component" value="Unassembled WGS sequence"/>
</dbReference>
<organism evidence="2 3">
    <name type="scientific">Diacronema lutheri</name>
    <name type="common">Unicellular marine alga</name>
    <name type="synonym">Monochrysis lutheri</name>
    <dbReference type="NCBI Taxonomy" id="2081491"/>
    <lineage>
        <taxon>Eukaryota</taxon>
        <taxon>Haptista</taxon>
        <taxon>Haptophyta</taxon>
        <taxon>Pavlovophyceae</taxon>
        <taxon>Pavlovales</taxon>
        <taxon>Pavlovaceae</taxon>
        <taxon>Diacronema</taxon>
    </lineage>
</organism>
<dbReference type="AlphaFoldDB" id="A0A8J5XDB4"/>
<name>A0A8J5XDB4_DIALT</name>